<dbReference type="RefSeq" id="XP_026732824.1">
    <property type="nucleotide sequence ID" value="XM_026877023.1"/>
</dbReference>
<evidence type="ECO:0000256" key="5">
    <source>
        <dbReference type="SAM" id="MobiDB-lite"/>
    </source>
</evidence>
<proteinExistence type="inferred from homology"/>
<evidence type="ECO:0000313" key="9">
    <source>
        <dbReference type="RefSeq" id="XP_026732824.1"/>
    </source>
</evidence>
<evidence type="ECO:0000256" key="6">
    <source>
        <dbReference type="SAM" id="SignalP"/>
    </source>
</evidence>
<gene>
    <name evidence="9" type="primary">LOC113497466</name>
</gene>
<dbReference type="OrthoDB" id="7407350at2759"/>
<evidence type="ECO:0000256" key="1">
    <source>
        <dbReference type="ARBA" id="ARBA00004613"/>
    </source>
</evidence>
<organism evidence="8 9">
    <name type="scientific">Trichoplusia ni</name>
    <name type="common">Cabbage looper</name>
    <dbReference type="NCBI Taxonomy" id="7111"/>
    <lineage>
        <taxon>Eukaryota</taxon>
        <taxon>Metazoa</taxon>
        <taxon>Ecdysozoa</taxon>
        <taxon>Arthropoda</taxon>
        <taxon>Hexapoda</taxon>
        <taxon>Insecta</taxon>
        <taxon>Pterygota</taxon>
        <taxon>Neoptera</taxon>
        <taxon>Endopterygota</taxon>
        <taxon>Lepidoptera</taxon>
        <taxon>Glossata</taxon>
        <taxon>Ditrysia</taxon>
        <taxon>Noctuoidea</taxon>
        <taxon>Noctuidae</taxon>
        <taxon>Plusiinae</taxon>
        <taxon>Trichoplusia</taxon>
    </lineage>
</organism>
<evidence type="ECO:0000313" key="8">
    <source>
        <dbReference type="Proteomes" id="UP000322000"/>
    </source>
</evidence>
<dbReference type="PANTHER" id="PTHR11610:SF37">
    <property type="entry name" value="GH01208P"/>
    <property type="match status" value="1"/>
</dbReference>
<feature type="region of interest" description="Disordered" evidence="5">
    <location>
        <begin position="309"/>
        <end position="330"/>
    </location>
</feature>
<protein>
    <submittedName>
        <fullName evidence="9">Phospholipase A1-like</fullName>
    </submittedName>
</protein>
<keyword evidence="8" id="KW-1185">Reference proteome</keyword>
<evidence type="ECO:0000256" key="3">
    <source>
        <dbReference type="ARBA" id="ARBA00022525"/>
    </source>
</evidence>
<dbReference type="AlphaFoldDB" id="A0A7E5VWW9"/>
<dbReference type="PRINTS" id="PR00821">
    <property type="entry name" value="TAGLIPASE"/>
</dbReference>
<dbReference type="PANTHER" id="PTHR11610">
    <property type="entry name" value="LIPASE"/>
    <property type="match status" value="1"/>
</dbReference>
<name>A0A7E5VWW9_TRINI</name>
<feature type="signal peptide" evidence="6">
    <location>
        <begin position="1"/>
        <end position="25"/>
    </location>
</feature>
<evidence type="ECO:0000259" key="7">
    <source>
        <dbReference type="Pfam" id="PF00151"/>
    </source>
</evidence>
<keyword evidence="3" id="KW-0964">Secreted</keyword>
<evidence type="ECO:0000256" key="2">
    <source>
        <dbReference type="ARBA" id="ARBA00010701"/>
    </source>
</evidence>
<dbReference type="GeneID" id="113497466"/>
<dbReference type="Proteomes" id="UP000322000">
    <property type="component" value="Chromosome 9"/>
</dbReference>
<feature type="chain" id="PRO_5028832499" evidence="6">
    <location>
        <begin position="26"/>
        <end position="343"/>
    </location>
</feature>
<dbReference type="InterPro" id="IPR029058">
    <property type="entry name" value="AB_hydrolase_fold"/>
</dbReference>
<dbReference type="GO" id="GO:0017171">
    <property type="term" value="F:serine hydrolase activity"/>
    <property type="evidence" value="ECO:0007669"/>
    <property type="project" value="TreeGrafter"/>
</dbReference>
<comment type="subcellular location">
    <subcellularLocation>
        <location evidence="1">Secreted</location>
    </subcellularLocation>
</comment>
<dbReference type="Pfam" id="PF00151">
    <property type="entry name" value="Lipase"/>
    <property type="match status" value="1"/>
</dbReference>
<feature type="domain" description="Lipase" evidence="7">
    <location>
        <begin position="53"/>
        <end position="285"/>
    </location>
</feature>
<dbReference type="InterPro" id="IPR013818">
    <property type="entry name" value="Lipase"/>
</dbReference>
<dbReference type="GO" id="GO:0016298">
    <property type="term" value="F:lipase activity"/>
    <property type="evidence" value="ECO:0007669"/>
    <property type="project" value="InterPro"/>
</dbReference>
<dbReference type="GO" id="GO:0016042">
    <property type="term" value="P:lipid catabolic process"/>
    <property type="evidence" value="ECO:0007669"/>
    <property type="project" value="TreeGrafter"/>
</dbReference>
<evidence type="ECO:0000256" key="4">
    <source>
        <dbReference type="RuleBase" id="RU004262"/>
    </source>
</evidence>
<sequence>MCGAMKNYLLKTSLVLMCWVQFTQAAFLRCYNGSLDNYLVTQLEKPLELSPCLNTGLPTVVYTFGYRGKTAGAATTAVLKAYIAKRKSNVILLDWENEAESGLLGIPLGYALYAVPNARKVGRKLGEALMSLTKAGVSMNDIHLVGHSLGAQVMAYAGKRTRESGQVIARITGLDPARMLFEGTLAIQSGLDRTCARFVDILHTDPGGYGTRGSTGTVDIWPNYNGNSGPQPGCPPGDFDSFSPEDLCSHDRSWRYYVESLALPTAFMAASATNVDEWVEKNGHTNQTIYIGDLTSPRARGNYYLRTNPEPGYGMGPEGMKPGSNQSRNRRNPILTRILKYFR</sequence>
<dbReference type="GO" id="GO:0005615">
    <property type="term" value="C:extracellular space"/>
    <property type="evidence" value="ECO:0007669"/>
    <property type="project" value="TreeGrafter"/>
</dbReference>
<dbReference type="InParanoid" id="A0A7E5VWW9"/>
<dbReference type="SUPFAM" id="SSF53474">
    <property type="entry name" value="alpha/beta-Hydrolases"/>
    <property type="match status" value="1"/>
</dbReference>
<comment type="similarity">
    <text evidence="2 4">Belongs to the AB hydrolase superfamily. Lipase family.</text>
</comment>
<keyword evidence="6" id="KW-0732">Signal</keyword>
<dbReference type="Gene3D" id="3.40.50.1820">
    <property type="entry name" value="alpha/beta hydrolase"/>
    <property type="match status" value="1"/>
</dbReference>
<dbReference type="InterPro" id="IPR000734">
    <property type="entry name" value="TAG_lipase"/>
</dbReference>
<reference evidence="9" key="1">
    <citation type="submission" date="2025-08" db="UniProtKB">
        <authorList>
            <consortium name="RefSeq"/>
        </authorList>
    </citation>
    <scope>IDENTIFICATION</scope>
</reference>
<dbReference type="KEGG" id="tnl:113497466"/>
<accession>A0A7E5VWW9</accession>